<gene>
    <name evidence="1" type="ORF">TPAB3V08_LOCUS15506</name>
</gene>
<reference evidence="1" key="1">
    <citation type="submission" date="2021-03" db="EMBL/GenBank/DDBJ databases">
        <authorList>
            <person name="Tran Van P."/>
        </authorList>
    </citation>
    <scope>NUCLEOTIDE SEQUENCE</scope>
</reference>
<comment type="caution">
    <text evidence="1">The sequence shown here is derived from an EMBL/GenBank/DDBJ whole genome shotgun (WGS) entry which is preliminary data.</text>
</comment>
<name>A0ABN7PLG7_TIMPD</name>
<dbReference type="Proteomes" id="UP001153148">
    <property type="component" value="Unassembled WGS sequence"/>
</dbReference>
<sequence>MVGDSSILSLLELSIKMKMATNFVALGVKKEKKYVTQQVLPNQLLLSSGYLGPWH</sequence>
<proteinExistence type="predicted"/>
<evidence type="ECO:0000313" key="2">
    <source>
        <dbReference type="Proteomes" id="UP001153148"/>
    </source>
</evidence>
<accession>A0ABN7PLG7</accession>
<dbReference type="EMBL" id="CAJPIN010094365">
    <property type="protein sequence ID" value="CAG2068563.1"/>
    <property type="molecule type" value="Genomic_DNA"/>
</dbReference>
<protein>
    <submittedName>
        <fullName evidence="1">Uncharacterized protein</fullName>
    </submittedName>
</protein>
<evidence type="ECO:0000313" key="1">
    <source>
        <dbReference type="EMBL" id="CAG2068563.1"/>
    </source>
</evidence>
<organism evidence="1 2">
    <name type="scientific">Timema podura</name>
    <name type="common">Walking stick</name>
    <dbReference type="NCBI Taxonomy" id="61482"/>
    <lineage>
        <taxon>Eukaryota</taxon>
        <taxon>Metazoa</taxon>
        <taxon>Ecdysozoa</taxon>
        <taxon>Arthropoda</taxon>
        <taxon>Hexapoda</taxon>
        <taxon>Insecta</taxon>
        <taxon>Pterygota</taxon>
        <taxon>Neoptera</taxon>
        <taxon>Polyneoptera</taxon>
        <taxon>Phasmatodea</taxon>
        <taxon>Timematodea</taxon>
        <taxon>Timematoidea</taxon>
        <taxon>Timematidae</taxon>
        <taxon>Timema</taxon>
    </lineage>
</organism>
<keyword evidence="2" id="KW-1185">Reference proteome</keyword>